<comment type="caution">
    <text evidence="1">The sequence shown here is derived from an EMBL/GenBank/DDBJ whole genome shotgun (WGS) entry which is preliminary data.</text>
</comment>
<proteinExistence type="predicted"/>
<dbReference type="Proteomes" id="UP000593564">
    <property type="component" value="Unassembled WGS sequence"/>
</dbReference>
<evidence type="ECO:0000313" key="2">
    <source>
        <dbReference type="Proteomes" id="UP000593564"/>
    </source>
</evidence>
<accession>A0A7J7H203</accession>
<evidence type="ECO:0000313" key="1">
    <source>
        <dbReference type="EMBL" id="KAF5946617.1"/>
    </source>
</evidence>
<keyword evidence="2" id="KW-1185">Reference proteome</keyword>
<protein>
    <submittedName>
        <fullName evidence="1">Uncharacterized protein</fullName>
    </submittedName>
</protein>
<dbReference type="EMBL" id="JACBKZ010000007">
    <property type="protein sequence ID" value="KAF5946617.1"/>
    <property type="molecule type" value="Genomic_DNA"/>
</dbReference>
<sequence length="52" mass="6020">MPCDFCKIILNLLFHISRNTTFMAKATQDLFSPDSRKAVSPMSTLYEEHLRT</sequence>
<reference evidence="1 2" key="2">
    <citation type="submission" date="2020-07" db="EMBL/GenBank/DDBJ databases">
        <title>Genome assembly of wild tea tree DASZ reveals pedigree and selection history of tea varieties.</title>
        <authorList>
            <person name="Zhang W."/>
        </authorList>
    </citation>
    <scope>NUCLEOTIDE SEQUENCE [LARGE SCALE GENOMIC DNA]</scope>
    <source>
        <strain evidence="2">cv. G240</strain>
        <tissue evidence="1">Leaf</tissue>
    </source>
</reference>
<dbReference type="AlphaFoldDB" id="A0A7J7H203"/>
<name>A0A7J7H203_CAMSI</name>
<organism evidence="1 2">
    <name type="scientific">Camellia sinensis</name>
    <name type="common">Tea plant</name>
    <name type="synonym">Thea sinensis</name>
    <dbReference type="NCBI Taxonomy" id="4442"/>
    <lineage>
        <taxon>Eukaryota</taxon>
        <taxon>Viridiplantae</taxon>
        <taxon>Streptophyta</taxon>
        <taxon>Embryophyta</taxon>
        <taxon>Tracheophyta</taxon>
        <taxon>Spermatophyta</taxon>
        <taxon>Magnoliopsida</taxon>
        <taxon>eudicotyledons</taxon>
        <taxon>Gunneridae</taxon>
        <taxon>Pentapetalae</taxon>
        <taxon>asterids</taxon>
        <taxon>Ericales</taxon>
        <taxon>Theaceae</taxon>
        <taxon>Camellia</taxon>
    </lineage>
</organism>
<gene>
    <name evidence="1" type="ORF">HYC85_016845</name>
</gene>
<reference evidence="2" key="1">
    <citation type="journal article" date="2020" name="Nat. Commun.">
        <title>Genome assembly of wild tea tree DASZ reveals pedigree and selection history of tea varieties.</title>
        <authorList>
            <person name="Zhang W."/>
            <person name="Zhang Y."/>
            <person name="Qiu H."/>
            <person name="Guo Y."/>
            <person name="Wan H."/>
            <person name="Zhang X."/>
            <person name="Scossa F."/>
            <person name="Alseekh S."/>
            <person name="Zhang Q."/>
            <person name="Wang P."/>
            <person name="Xu L."/>
            <person name="Schmidt M.H."/>
            <person name="Jia X."/>
            <person name="Li D."/>
            <person name="Zhu A."/>
            <person name="Guo F."/>
            <person name="Chen W."/>
            <person name="Ni D."/>
            <person name="Usadel B."/>
            <person name="Fernie A.R."/>
            <person name="Wen W."/>
        </authorList>
    </citation>
    <scope>NUCLEOTIDE SEQUENCE [LARGE SCALE GENOMIC DNA]</scope>
    <source>
        <strain evidence="2">cv. G240</strain>
    </source>
</reference>